<organism evidence="2 3">
    <name type="scientific">Pleionea litopenaei</name>
    <dbReference type="NCBI Taxonomy" id="3070815"/>
    <lineage>
        <taxon>Bacteria</taxon>
        <taxon>Pseudomonadati</taxon>
        <taxon>Pseudomonadota</taxon>
        <taxon>Gammaproteobacteria</taxon>
        <taxon>Oceanospirillales</taxon>
        <taxon>Pleioneaceae</taxon>
        <taxon>Pleionea</taxon>
    </lineage>
</organism>
<dbReference type="AlphaFoldDB" id="A0AA51RX77"/>
<keyword evidence="3" id="KW-1185">Reference proteome</keyword>
<feature type="region of interest" description="Disordered" evidence="1">
    <location>
        <begin position="28"/>
        <end position="59"/>
    </location>
</feature>
<dbReference type="EMBL" id="CP133548">
    <property type="protein sequence ID" value="WMS89114.1"/>
    <property type="molecule type" value="Genomic_DNA"/>
</dbReference>
<evidence type="ECO:0000313" key="2">
    <source>
        <dbReference type="EMBL" id="WMS89114.1"/>
    </source>
</evidence>
<dbReference type="KEGG" id="plei:Q9312_09445"/>
<evidence type="ECO:0000313" key="3">
    <source>
        <dbReference type="Proteomes" id="UP001239782"/>
    </source>
</evidence>
<dbReference type="Proteomes" id="UP001239782">
    <property type="component" value="Chromosome"/>
</dbReference>
<sequence length="59" mass="6384">MSNKTDKQENRILGRMVAREISNEELKQVSGAASGGSGHSYSGPFLRGQIDDANPTDDF</sequence>
<name>A0AA51RX77_9GAMM</name>
<proteinExistence type="predicted"/>
<gene>
    <name evidence="2" type="ORF">Q9312_09445</name>
</gene>
<evidence type="ECO:0000256" key="1">
    <source>
        <dbReference type="SAM" id="MobiDB-lite"/>
    </source>
</evidence>
<protein>
    <submittedName>
        <fullName evidence="2">Uncharacterized protein</fullName>
    </submittedName>
</protein>
<reference evidence="2 3" key="1">
    <citation type="submission" date="2023-08" db="EMBL/GenBank/DDBJ databases">
        <title>Pleionea litopenaei sp. nov., isolated from stomach of juvenile Litopenaeus vannamei.</title>
        <authorList>
            <person name="Rho A.M."/>
            <person name="Hwang C.Y."/>
        </authorList>
    </citation>
    <scope>NUCLEOTIDE SEQUENCE [LARGE SCALE GENOMIC DNA]</scope>
    <source>
        <strain evidence="2 3">HL-JVS1</strain>
    </source>
</reference>
<accession>A0AA51RX77</accession>
<dbReference type="RefSeq" id="WP_309204360.1">
    <property type="nucleotide sequence ID" value="NZ_CP133548.1"/>
</dbReference>